<dbReference type="OrthoDB" id="512616at2759"/>
<accession>B4H3N7</accession>
<dbReference type="InterPro" id="IPR011011">
    <property type="entry name" value="Znf_FYVE_PHD"/>
</dbReference>
<sequence length="469" mass="53264">MIRQTLRVHYFCLLLSTDLPQRGGDSSGILGFLLRDIRKEAVAAKKHKCVYCHEKGASIACHKCHTRFHLDCSLSNRCTSEFCGDFRSYCDACTPLDDYKRQLLANPPQNKRCDICLKAILPFSLHNVAYGDCCRKGFAHRMCMRRYALASGYYLRCIWCRKEKFRDIIRQQSIFVPDRDASWERQKNAYQDLHQKHMRCDHKNCLCPKGRDYNKHGWIIFPCKLCASIGAHLKCLAGTLRLSRGSEPVDFKCDVCLDVEQKLLSNKQLSMLNASDTGITKQNVEMSFYVPKSSPNLPVDLNTETQPVFSDEENSENSDVSGITVIASQRASCIATSKKDIPVSVEATKPSPVNILKETIVNIPDSPQTQLQSQLQSDQEYSPGLVIRQSYTCAGEPFFYLVTHEFDERGWGDCTGSCTLRFATDDPRLKDRSPEALQNLLITEEDIWCRDTDRGIFSLVHSKILSPCH</sequence>
<feature type="domain" description="PHD-type" evidence="4">
    <location>
        <begin position="1"/>
        <end position="94"/>
    </location>
</feature>
<dbReference type="EMBL" id="CH479207">
    <property type="protein sequence ID" value="EDW30988.1"/>
    <property type="molecule type" value="Genomic_DNA"/>
</dbReference>
<evidence type="ECO:0000313" key="5">
    <source>
        <dbReference type="EMBL" id="EDW30988.1"/>
    </source>
</evidence>
<dbReference type="OMA" id="NVTYGDC"/>
<evidence type="ECO:0000313" key="6">
    <source>
        <dbReference type="Proteomes" id="UP000008744"/>
    </source>
</evidence>
<dbReference type="InterPro" id="IPR013083">
    <property type="entry name" value="Znf_RING/FYVE/PHD"/>
</dbReference>
<gene>
    <name evidence="5" type="primary">Dper\GL15172</name>
    <name evidence="5" type="ORF">Dper_GL15172</name>
</gene>
<evidence type="ECO:0000259" key="4">
    <source>
        <dbReference type="PROSITE" id="PS51805"/>
    </source>
</evidence>
<dbReference type="eggNOG" id="KOG1084">
    <property type="taxonomic scope" value="Eukaryota"/>
</dbReference>
<dbReference type="PhylomeDB" id="B4H3N7"/>
<dbReference type="SUPFAM" id="SSF57903">
    <property type="entry name" value="FYVE/PHD zinc finger"/>
    <property type="match status" value="1"/>
</dbReference>
<evidence type="ECO:0000256" key="3">
    <source>
        <dbReference type="ARBA" id="ARBA00022833"/>
    </source>
</evidence>
<keyword evidence="3" id="KW-0862">Zinc</keyword>
<reference evidence="5 6" key="1">
    <citation type="journal article" date="2007" name="Nature">
        <title>Evolution of genes and genomes on the Drosophila phylogeny.</title>
        <authorList>
            <consortium name="Drosophila 12 Genomes Consortium"/>
            <person name="Clark A.G."/>
            <person name="Eisen M.B."/>
            <person name="Smith D.R."/>
            <person name="Bergman C.M."/>
            <person name="Oliver B."/>
            <person name="Markow T.A."/>
            <person name="Kaufman T.C."/>
            <person name="Kellis M."/>
            <person name="Gelbart W."/>
            <person name="Iyer V.N."/>
            <person name="Pollard D.A."/>
            <person name="Sackton T.B."/>
            <person name="Larracuente A.M."/>
            <person name="Singh N.D."/>
            <person name="Abad J.P."/>
            <person name="Abt D.N."/>
            <person name="Adryan B."/>
            <person name="Aguade M."/>
            <person name="Akashi H."/>
            <person name="Anderson W.W."/>
            <person name="Aquadro C.F."/>
            <person name="Ardell D.H."/>
            <person name="Arguello R."/>
            <person name="Artieri C.G."/>
            <person name="Barbash D.A."/>
            <person name="Barker D."/>
            <person name="Barsanti P."/>
            <person name="Batterham P."/>
            <person name="Batzoglou S."/>
            <person name="Begun D."/>
            <person name="Bhutkar A."/>
            <person name="Blanco E."/>
            <person name="Bosak S.A."/>
            <person name="Bradley R.K."/>
            <person name="Brand A.D."/>
            <person name="Brent M.R."/>
            <person name="Brooks A.N."/>
            <person name="Brown R.H."/>
            <person name="Butlin R.K."/>
            <person name="Caggese C."/>
            <person name="Calvi B.R."/>
            <person name="Bernardo de Carvalho A."/>
            <person name="Caspi A."/>
            <person name="Castrezana S."/>
            <person name="Celniker S.E."/>
            <person name="Chang J.L."/>
            <person name="Chapple C."/>
            <person name="Chatterji S."/>
            <person name="Chinwalla A."/>
            <person name="Civetta A."/>
            <person name="Clifton S.W."/>
            <person name="Comeron J.M."/>
            <person name="Costello J.C."/>
            <person name="Coyne J.A."/>
            <person name="Daub J."/>
            <person name="David R.G."/>
            <person name="Delcher A.L."/>
            <person name="Delehaunty K."/>
            <person name="Do C.B."/>
            <person name="Ebling H."/>
            <person name="Edwards K."/>
            <person name="Eickbush T."/>
            <person name="Evans J.D."/>
            <person name="Filipski A."/>
            <person name="Findeiss S."/>
            <person name="Freyhult E."/>
            <person name="Fulton L."/>
            <person name="Fulton R."/>
            <person name="Garcia A.C."/>
            <person name="Gardiner A."/>
            <person name="Garfield D.A."/>
            <person name="Garvin B.E."/>
            <person name="Gibson G."/>
            <person name="Gilbert D."/>
            <person name="Gnerre S."/>
            <person name="Godfrey J."/>
            <person name="Good R."/>
            <person name="Gotea V."/>
            <person name="Gravely B."/>
            <person name="Greenberg A.J."/>
            <person name="Griffiths-Jones S."/>
            <person name="Gross S."/>
            <person name="Guigo R."/>
            <person name="Gustafson E.A."/>
            <person name="Haerty W."/>
            <person name="Hahn M.W."/>
            <person name="Halligan D.L."/>
            <person name="Halpern A.L."/>
            <person name="Halter G.M."/>
            <person name="Han M.V."/>
            <person name="Heger A."/>
            <person name="Hillier L."/>
            <person name="Hinrichs A.S."/>
            <person name="Holmes I."/>
            <person name="Hoskins R.A."/>
            <person name="Hubisz M.J."/>
            <person name="Hultmark D."/>
            <person name="Huntley M.A."/>
            <person name="Jaffe D.B."/>
            <person name="Jagadeeshan S."/>
            <person name="Jeck W.R."/>
            <person name="Johnson J."/>
            <person name="Jones C.D."/>
            <person name="Jordan W.C."/>
            <person name="Karpen G.H."/>
            <person name="Kataoka E."/>
            <person name="Keightley P.D."/>
            <person name="Kheradpour P."/>
            <person name="Kirkness E.F."/>
            <person name="Koerich L.B."/>
            <person name="Kristiansen K."/>
            <person name="Kudrna D."/>
            <person name="Kulathinal R.J."/>
            <person name="Kumar S."/>
            <person name="Kwok R."/>
            <person name="Lander E."/>
            <person name="Langley C.H."/>
            <person name="Lapoint R."/>
            <person name="Lazzaro B.P."/>
            <person name="Lee S.J."/>
            <person name="Levesque L."/>
            <person name="Li R."/>
            <person name="Lin C.F."/>
            <person name="Lin M.F."/>
            <person name="Lindblad-Toh K."/>
            <person name="Llopart A."/>
            <person name="Long M."/>
            <person name="Low L."/>
            <person name="Lozovsky E."/>
            <person name="Lu J."/>
            <person name="Luo M."/>
            <person name="Machado C.A."/>
            <person name="Makalowski W."/>
            <person name="Marzo M."/>
            <person name="Matsuda M."/>
            <person name="Matzkin L."/>
            <person name="McAllister B."/>
            <person name="McBride C.S."/>
            <person name="McKernan B."/>
            <person name="McKernan K."/>
            <person name="Mendez-Lago M."/>
            <person name="Minx P."/>
            <person name="Mollenhauer M.U."/>
            <person name="Montooth K."/>
            <person name="Mount S.M."/>
            <person name="Mu X."/>
            <person name="Myers E."/>
            <person name="Negre B."/>
            <person name="Newfeld S."/>
            <person name="Nielsen R."/>
            <person name="Noor M.A."/>
            <person name="O'Grady P."/>
            <person name="Pachter L."/>
            <person name="Papaceit M."/>
            <person name="Parisi M.J."/>
            <person name="Parisi M."/>
            <person name="Parts L."/>
            <person name="Pedersen J.S."/>
            <person name="Pesole G."/>
            <person name="Phillippy A.M."/>
            <person name="Ponting C.P."/>
            <person name="Pop M."/>
            <person name="Porcelli D."/>
            <person name="Powell J.R."/>
            <person name="Prohaska S."/>
            <person name="Pruitt K."/>
            <person name="Puig M."/>
            <person name="Quesneville H."/>
            <person name="Ram K.R."/>
            <person name="Rand D."/>
            <person name="Rasmussen M.D."/>
            <person name="Reed L.K."/>
            <person name="Reenan R."/>
            <person name="Reily A."/>
            <person name="Remington K.A."/>
            <person name="Rieger T.T."/>
            <person name="Ritchie M.G."/>
            <person name="Robin C."/>
            <person name="Rogers Y.H."/>
            <person name="Rohde C."/>
            <person name="Rozas J."/>
            <person name="Rubenfield M.J."/>
            <person name="Ruiz A."/>
            <person name="Russo S."/>
            <person name="Salzberg S.L."/>
            <person name="Sanchez-Gracia A."/>
            <person name="Saranga D.J."/>
            <person name="Sato H."/>
            <person name="Schaeffer S.W."/>
            <person name="Schatz M.C."/>
            <person name="Schlenke T."/>
            <person name="Schwartz R."/>
            <person name="Segarra C."/>
            <person name="Singh R.S."/>
            <person name="Sirot L."/>
            <person name="Sirota M."/>
            <person name="Sisneros N.B."/>
            <person name="Smith C.D."/>
            <person name="Smith T.F."/>
            <person name="Spieth J."/>
            <person name="Stage D.E."/>
            <person name="Stark A."/>
            <person name="Stephan W."/>
            <person name="Strausberg R.L."/>
            <person name="Strempel S."/>
            <person name="Sturgill D."/>
            <person name="Sutton G."/>
            <person name="Sutton G.G."/>
            <person name="Tao W."/>
            <person name="Teichmann S."/>
            <person name="Tobari Y.N."/>
            <person name="Tomimura Y."/>
            <person name="Tsolas J.M."/>
            <person name="Valente V.L."/>
            <person name="Venter E."/>
            <person name="Venter J.C."/>
            <person name="Vicario S."/>
            <person name="Vieira F.G."/>
            <person name="Vilella A.J."/>
            <person name="Villasante A."/>
            <person name="Walenz B."/>
            <person name="Wang J."/>
            <person name="Wasserman M."/>
            <person name="Watts T."/>
            <person name="Wilson D."/>
            <person name="Wilson R.K."/>
            <person name="Wing R.A."/>
            <person name="Wolfner M.F."/>
            <person name="Wong A."/>
            <person name="Wong G.K."/>
            <person name="Wu C.I."/>
            <person name="Wu G."/>
            <person name="Yamamoto D."/>
            <person name="Yang H.P."/>
            <person name="Yang S.P."/>
            <person name="Yorke J.A."/>
            <person name="Yoshida K."/>
            <person name="Zdobnov E."/>
            <person name="Zhang P."/>
            <person name="Zhang Y."/>
            <person name="Zimin A.V."/>
            <person name="Baldwin J."/>
            <person name="Abdouelleil A."/>
            <person name="Abdulkadir J."/>
            <person name="Abebe A."/>
            <person name="Abera B."/>
            <person name="Abreu J."/>
            <person name="Acer S.C."/>
            <person name="Aftuck L."/>
            <person name="Alexander A."/>
            <person name="An P."/>
            <person name="Anderson E."/>
            <person name="Anderson S."/>
            <person name="Arachi H."/>
            <person name="Azer M."/>
            <person name="Bachantsang P."/>
            <person name="Barry A."/>
            <person name="Bayul T."/>
            <person name="Berlin A."/>
            <person name="Bessette D."/>
            <person name="Bloom T."/>
            <person name="Blye J."/>
            <person name="Boguslavskiy L."/>
            <person name="Bonnet C."/>
            <person name="Boukhgalter B."/>
            <person name="Bourzgui I."/>
            <person name="Brown A."/>
            <person name="Cahill P."/>
            <person name="Channer S."/>
            <person name="Cheshatsang Y."/>
            <person name="Chuda L."/>
            <person name="Citroen M."/>
            <person name="Collymore A."/>
            <person name="Cooke P."/>
            <person name="Costello M."/>
            <person name="D'Aco K."/>
            <person name="Daza R."/>
            <person name="De Haan G."/>
            <person name="DeGray S."/>
            <person name="DeMaso C."/>
            <person name="Dhargay N."/>
            <person name="Dooley K."/>
            <person name="Dooley E."/>
            <person name="Doricent M."/>
            <person name="Dorje P."/>
            <person name="Dorjee K."/>
            <person name="Dupes A."/>
            <person name="Elong R."/>
            <person name="Falk J."/>
            <person name="Farina A."/>
            <person name="Faro S."/>
            <person name="Ferguson D."/>
            <person name="Fisher S."/>
            <person name="Foley C.D."/>
            <person name="Franke A."/>
            <person name="Friedrich D."/>
            <person name="Gadbois L."/>
            <person name="Gearin G."/>
            <person name="Gearin C.R."/>
            <person name="Giannoukos G."/>
            <person name="Goode T."/>
            <person name="Graham J."/>
            <person name="Grandbois E."/>
            <person name="Grewal S."/>
            <person name="Gyaltsen K."/>
            <person name="Hafez N."/>
            <person name="Hagos B."/>
            <person name="Hall J."/>
            <person name="Henson C."/>
            <person name="Hollinger A."/>
            <person name="Honan T."/>
            <person name="Huard M.D."/>
            <person name="Hughes L."/>
            <person name="Hurhula B."/>
            <person name="Husby M.E."/>
            <person name="Kamat A."/>
            <person name="Kanga B."/>
            <person name="Kashin S."/>
            <person name="Khazanovich D."/>
            <person name="Kisner P."/>
            <person name="Lance K."/>
            <person name="Lara M."/>
            <person name="Lee W."/>
            <person name="Lennon N."/>
            <person name="Letendre F."/>
            <person name="LeVine R."/>
            <person name="Lipovsky A."/>
            <person name="Liu X."/>
            <person name="Liu J."/>
            <person name="Liu S."/>
            <person name="Lokyitsang T."/>
            <person name="Lokyitsang Y."/>
            <person name="Lubonja R."/>
            <person name="Lui A."/>
            <person name="MacDonald P."/>
            <person name="Magnisalis V."/>
            <person name="Maru K."/>
            <person name="Matthews C."/>
            <person name="McCusker W."/>
            <person name="McDonough S."/>
            <person name="Mehta T."/>
            <person name="Meldrim J."/>
            <person name="Meneus L."/>
            <person name="Mihai O."/>
            <person name="Mihalev A."/>
            <person name="Mihova T."/>
            <person name="Mittelman R."/>
            <person name="Mlenga V."/>
            <person name="Montmayeur A."/>
            <person name="Mulrain L."/>
            <person name="Navidi A."/>
            <person name="Naylor J."/>
            <person name="Negash T."/>
            <person name="Nguyen T."/>
            <person name="Nguyen N."/>
            <person name="Nicol R."/>
            <person name="Norbu C."/>
            <person name="Norbu N."/>
            <person name="Novod N."/>
            <person name="O'Neill B."/>
            <person name="Osman S."/>
            <person name="Markiewicz E."/>
            <person name="Oyono O.L."/>
            <person name="Patti C."/>
            <person name="Phunkhang P."/>
            <person name="Pierre F."/>
            <person name="Priest M."/>
            <person name="Raghuraman S."/>
            <person name="Rege F."/>
            <person name="Reyes R."/>
            <person name="Rise C."/>
            <person name="Rogov P."/>
            <person name="Ross K."/>
            <person name="Ryan E."/>
            <person name="Settipalli S."/>
            <person name="Shea T."/>
            <person name="Sherpa N."/>
            <person name="Shi L."/>
            <person name="Shih D."/>
            <person name="Sparrow T."/>
            <person name="Spaulding J."/>
            <person name="Stalker J."/>
            <person name="Stange-Thomann N."/>
            <person name="Stavropoulos S."/>
            <person name="Stone C."/>
            <person name="Strader C."/>
            <person name="Tesfaye S."/>
            <person name="Thomson T."/>
            <person name="Thoulutsang Y."/>
            <person name="Thoulutsang D."/>
            <person name="Topham K."/>
            <person name="Topping I."/>
            <person name="Tsamla T."/>
            <person name="Vassiliev H."/>
            <person name="Vo A."/>
            <person name="Wangchuk T."/>
            <person name="Wangdi T."/>
            <person name="Weiand M."/>
            <person name="Wilkinson J."/>
            <person name="Wilson A."/>
            <person name="Yadav S."/>
            <person name="Young G."/>
            <person name="Yu Q."/>
            <person name="Zembek L."/>
            <person name="Zhong D."/>
            <person name="Zimmer A."/>
            <person name="Zwirko Z."/>
            <person name="Jaffe D.B."/>
            <person name="Alvarez P."/>
            <person name="Brockman W."/>
            <person name="Butler J."/>
            <person name="Chin C."/>
            <person name="Gnerre S."/>
            <person name="Grabherr M."/>
            <person name="Kleber M."/>
            <person name="Mauceli E."/>
            <person name="MacCallum I."/>
        </authorList>
    </citation>
    <scope>NUCLEOTIDE SEQUENCE [LARGE SCALE GENOMIC DNA]</scope>
    <source>
        <strain evidence="6">MSH-3 / Tucson 14011-0111.49</strain>
    </source>
</reference>
<dbReference type="InterPro" id="IPR059102">
    <property type="entry name" value="PHD_PHF7/G2E3-like"/>
</dbReference>
<dbReference type="PANTHER" id="PTHR12420">
    <property type="entry name" value="PHD FINGER PROTEIN"/>
    <property type="match status" value="1"/>
</dbReference>
<evidence type="ECO:0000256" key="2">
    <source>
        <dbReference type="ARBA" id="ARBA00022771"/>
    </source>
</evidence>
<proteinExistence type="predicted"/>
<name>B4H3N7_DROPE</name>
<dbReference type="STRING" id="7234.B4H3N7"/>
<dbReference type="Proteomes" id="UP000008744">
    <property type="component" value="Unassembled WGS sequence"/>
</dbReference>
<organism evidence="6">
    <name type="scientific">Drosophila persimilis</name>
    <name type="common">Fruit fly</name>
    <dbReference type="NCBI Taxonomy" id="7234"/>
    <lineage>
        <taxon>Eukaryota</taxon>
        <taxon>Metazoa</taxon>
        <taxon>Ecdysozoa</taxon>
        <taxon>Arthropoda</taxon>
        <taxon>Hexapoda</taxon>
        <taxon>Insecta</taxon>
        <taxon>Pterygota</taxon>
        <taxon>Neoptera</taxon>
        <taxon>Endopterygota</taxon>
        <taxon>Diptera</taxon>
        <taxon>Brachycera</taxon>
        <taxon>Muscomorpha</taxon>
        <taxon>Ephydroidea</taxon>
        <taxon>Drosophilidae</taxon>
        <taxon>Drosophila</taxon>
        <taxon>Sophophora</taxon>
    </lineage>
</organism>
<dbReference type="PANTHER" id="PTHR12420:SF42">
    <property type="entry name" value="G2_M PHASE-SPECIFIC E3 UBIQUITIN-PROTEIN LIGASE"/>
    <property type="match status" value="1"/>
</dbReference>
<dbReference type="PROSITE" id="PS51805">
    <property type="entry name" value="EPHD"/>
    <property type="match status" value="1"/>
</dbReference>
<keyword evidence="1" id="KW-0479">Metal-binding</keyword>
<dbReference type="KEGG" id="dpe:6600378"/>
<dbReference type="AlphaFoldDB" id="B4H3N7"/>
<dbReference type="Pfam" id="PF26054">
    <property type="entry name" value="PHD_G2E3"/>
    <property type="match status" value="1"/>
</dbReference>
<dbReference type="GO" id="GO:0005634">
    <property type="term" value="C:nucleus"/>
    <property type="evidence" value="ECO:0007669"/>
    <property type="project" value="TreeGrafter"/>
</dbReference>
<protein>
    <submittedName>
        <fullName evidence="5">GL15172</fullName>
    </submittedName>
</protein>
<dbReference type="GO" id="GO:0008270">
    <property type="term" value="F:zinc ion binding"/>
    <property type="evidence" value="ECO:0007669"/>
    <property type="project" value="UniProtKB-KW"/>
</dbReference>
<dbReference type="InterPro" id="IPR051188">
    <property type="entry name" value="PHD-type_Zinc_Finger"/>
</dbReference>
<dbReference type="HOGENOM" id="CLU_558100_0_0_1"/>
<keyword evidence="2" id="KW-0863">Zinc-finger</keyword>
<dbReference type="Gene3D" id="3.30.40.10">
    <property type="entry name" value="Zinc/RING finger domain, C3HC4 (zinc finger)"/>
    <property type="match status" value="2"/>
</dbReference>
<dbReference type="Pfam" id="PF13771">
    <property type="entry name" value="zf-HC5HC2H"/>
    <property type="match status" value="1"/>
</dbReference>
<keyword evidence="6" id="KW-1185">Reference proteome</keyword>
<dbReference type="InterPro" id="IPR034732">
    <property type="entry name" value="EPHD"/>
</dbReference>
<evidence type="ECO:0000256" key="1">
    <source>
        <dbReference type="ARBA" id="ARBA00022723"/>
    </source>
</evidence>